<dbReference type="Proteomes" id="UP000193866">
    <property type="component" value="Unassembled WGS sequence"/>
</dbReference>
<dbReference type="STRING" id="1108812.AWC16_20345"/>
<gene>
    <name evidence="1" type="ORF">AWC16_20345</name>
</gene>
<organism evidence="1 2">
    <name type="scientific">Mycolicibacter longobardus</name>
    <dbReference type="NCBI Taxonomy" id="1108812"/>
    <lineage>
        <taxon>Bacteria</taxon>
        <taxon>Bacillati</taxon>
        <taxon>Actinomycetota</taxon>
        <taxon>Actinomycetes</taxon>
        <taxon>Mycobacteriales</taxon>
        <taxon>Mycobacteriaceae</taxon>
        <taxon>Mycolicibacter</taxon>
    </lineage>
</organism>
<reference evidence="1 2" key="1">
    <citation type="submission" date="2016-01" db="EMBL/GenBank/DDBJ databases">
        <title>The new phylogeny of the genus Mycobacterium.</title>
        <authorList>
            <person name="Tarcisio F."/>
            <person name="Conor M."/>
            <person name="Antonella G."/>
            <person name="Elisabetta G."/>
            <person name="Giulia F.S."/>
            <person name="Sara T."/>
            <person name="Anna F."/>
            <person name="Clotilde B."/>
            <person name="Roberto B."/>
            <person name="Veronica D.S."/>
            <person name="Fabio R."/>
            <person name="Monica P."/>
            <person name="Olivier J."/>
            <person name="Enrico T."/>
            <person name="Nicola S."/>
        </authorList>
    </citation>
    <scope>NUCLEOTIDE SEQUENCE [LARGE SCALE GENOMIC DNA]</scope>
    <source>
        <strain evidence="1 2">DSM 45394</strain>
    </source>
</reference>
<sequence>MRLSDSAAIRVDTVTSNSNGFTAINPADGTRYEATSEGLSIVVGGQVVASEPSVEWAFL</sequence>
<evidence type="ECO:0000313" key="1">
    <source>
        <dbReference type="EMBL" id="ORW08086.1"/>
    </source>
</evidence>
<proteinExistence type="predicted"/>
<protein>
    <submittedName>
        <fullName evidence="1">Uncharacterized protein</fullName>
    </submittedName>
</protein>
<accession>A0A1X1YAJ5</accession>
<name>A0A1X1YAJ5_9MYCO</name>
<evidence type="ECO:0000313" key="2">
    <source>
        <dbReference type="Proteomes" id="UP000193866"/>
    </source>
</evidence>
<comment type="caution">
    <text evidence="1">The sequence shown here is derived from an EMBL/GenBank/DDBJ whole genome shotgun (WGS) entry which is preliminary data.</text>
</comment>
<keyword evidence="2" id="KW-1185">Reference proteome</keyword>
<dbReference type="AlphaFoldDB" id="A0A1X1YAJ5"/>
<dbReference type="EMBL" id="LQPG01000039">
    <property type="protein sequence ID" value="ORW08086.1"/>
    <property type="molecule type" value="Genomic_DNA"/>
</dbReference>